<protein>
    <submittedName>
        <fullName evidence="1">Uncharacterized protein</fullName>
    </submittedName>
</protein>
<reference evidence="1 2" key="1">
    <citation type="journal article" date="2019" name="Sci. Rep.">
        <title>Orb-weaving spider Araneus ventricosus genome elucidates the spidroin gene catalogue.</title>
        <authorList>
            <person name="Kono N."/>
            <person name="Nakamura H."/>
            <person name="Ohtoshi R."/>
            <person name="Moran D.A.P."/>
            <person name="Shinohara A."/>
            <person name="Yoshida Y."/>
            <person name="Fujiwara M."/>
            <person name="Mori M."/>
            <person name="Tomita M."/>
            <person name="Arakawa K."/>
        </authorList>
    </citation>
    <scope>NUCLEOTIDE SEQUENCE [LARGE SCALE GENOMIC DNA]</scope>
</reference>
<dbReference type="Proteomes" id="UP000499080">
    <property type="component" value="Unassembled WGS sequence"/>
</dbReference>
<gene>
    <name evidence="1" type="ORF">AVEN_204174_1</name>
</gene>
<accession>A0A4Y2G5I5</accession>
<name>A0A4Y2G5I5_ARAVE</name>
<dbReference type="OrthoDB" id="5418055at2759"/>
<sequence>MIKIIDLHQPGPLKGIAVGLFETTREMRSTELPKRPQTYNRLKQNTLGFCSLLLSILKSLYNDKPAFEVKPLYNDSAYNNKPVIPVKRLYNGTVYNDKLAFAVKPLYNDTAYNDKTAFAVKPLYNDTVYNDKPAFAVKPLYNGTVYNDKLAFAVKPPFKDTVYNDKPALEGWYSTISFFFFENDTT</sequence>
<evidence type="ECO:0000313" key="1">
    <source>
        <dbReference type="EMBL" id="GBM48853.1"/>
    </source>
</evidence>
<keyword evidence="2" id="KW-1185">Reference proteome</keyword>
<evidence type="ECO:0000313" key="2">
    <source>
        <dbReference type="Proteomes" id="UP000499080"/>
    </source>
</evidence>
<proteinExistence type="predicted"/>
<comment type="caution">
    <text evidence="1">The sequence shown here is derived from an EMBL/GenBank/DDBJ whole genome shotgun (WGS) entry which is preliminary data.</text>
</comment>
<dbReference type="AlphaFoldDB" id="A0A4Y2G5I5"/>
<dbReference type="EMBL" id="BGPR01098343">
    <property type="protein sequence ID" value="GBM48853.1"/>
    <property type="molecule type" value="Genomic_DNA"/>
</dbReference>
<organism evidence="1 2">
    <name type="scientific">Araneus ventricosus</name>
    <name type="common">Orbweaver spider</name>
    <name type="synonym">Epeira ventricosa</name>
    <dbReference type="NCBI Taxonomy" id="182803"/>
    <lineage>
        <taxon>Eukaryota</taxon>
        <taxon>Metazoa</taxon>
        <taxon>Ecdysozoa</taxon>
        <taxon>Arthropoda</taxon>
        <taxon>Chelicerata</taxon>
        <taxon>Arachnida</taxon>
        <taxon>Araneae</taxon>
        <taxon>Araneomorphae</taxon>
        <taxon>Entelegynae</taxon>
        <taxon>Araneoidea</taxon>
        <taxon>Araneidae</taxon>
        <taxon>Araneus</taxon>
    </lineage>
</organism>